<feature type="signal peptide" evidence="2">
    <location>
        <begin position="1"/>
        <end position="20"/>
    </location>
</feature>
<dbReference type="SMART" id="SM01039">
    <property type="entry name" value="BRICHOS"/>
    <property type="match status" value="1"/>
</dbReference>
<evidence type="ECO:0000259" key="3">
    <source>
        <dbReference type="PROSITE" id="PS50869"/>
    </source>
</evidence>
<dbReference type="InterPro" id="IPR051772">
    <property type="entry name" value="Gastrokine"/>
</dbReference>
<keyword evidence="5" id="KW-1185">Reference proteome</keyword>
<evidence type="ECO:0000256" key="2">
    <source>
        <dbReference type="SAM" id="SignalP"/>
    </source>
</evidence>
<dbReference type="PROSITE" id="PS50869">
    <property type="entry name" value="BRICHOS"/>
    <property type="match status" value="1"/>
</dbReference>
<gene>
    <name evidence="4" type="ORF">NDU88_004626</name>
</gene>
<dbReference type="Proteomes" id="UP001066276">
    <property type="component" value="Chromosome 11"/>
</dbReference>
<dbReference type="InterPro" id="IPR007084">
    <property type="entry name" value="BRICHOS_dom"/>
</dbReference>
<dbReference type="AlphaFoldDB" id="A0AAV7LLZ3"/>
<evidence type="ECO:0000256" key="1">
    <source>
        <dbReference type="ARBA" id="ARBA00023157"/>
    </source>
</evidence>
<sequence length="177" mass="19147">MKTLIITAALLGVLLMQTGANDDINVSNQGNIGGDVHQTVNINNQDNIANINDFNGWDSWDSICDYKRGLFATRLFSKKACVVTRMNKAVFPTLAQLSKAVQEKKASGDAPPPRQVTYAVIHTPVKDVNDFGSHIESLCRGLPTYSAAETQGSELFSGYGDCSSSSIITILGITMCW</sequence>
<reference evidence="4" key="1">
    <citation type="journal article" date="2022" name="bioRxiv">
        <title>Sequencing and chromosome-scale assembly of the giantPleurodeles waltlgenome.</title>
        <authorList>
            <person name="Brown T."/>
            <person name="Elewa A."/>
            <person name="Iarovenko S."/>
            <person name="Subramanian E."/>
            <person name="Araus A.J."/>
            <person name="Petzold A."/>
            <person name="Susuki M."/>
            <person name="Suzuki K.-i.T."/>
            <person name="Hayashi T."/>
            <person name="Toyoda A."/>
            <person name="Oliveira C."/>
            <person name="Osipova E."/>
            <person name="Leigh N.D."/>
            <person name="Simon A."/>
            <person name="Yun M.H."/>
        </authorList>
    </citation>
    <scope>NUCLEOTIDE SEQUENCE</scope>
    <source>
        <strain evidence="4">20211129_DDA</strain>
        <tissue evidence="4">Liver</tissue>
    </source>
</reference>
<comment type="caution">
    <text evidence="4">The sequence shown here is derived from an EMBL/GenBank/DDBJ whole genome shotgun (WGS) entry which is preliminary data.</text>
</comment>
<proteinExistence type="predicted"/>
<feature type="chain" id="PRO_5043753691" description="BRICHOS domain-containing protein" evidence="2">
    <location>
        <begin position="21"/>
        <end position="177"/>
    </location>
</feature>
<dbReference type="PANTHER" id="PTHR16483">
    <property type="entry name" value="GASTROKINE 1"/>
    <property type="match status" value="1"/>
</dbReference>
<evidence type="ECO:0000313" key="5">
    <source>
        <dbReference type="Proteomes" id="UP001066276"/>
    </source>
</evidence>
<feature type="domain" description="BRICHOS" evidence="3">
    <location>
        <begin position="54"/>
        <end position="147"/>
    </location>
</feature>
<organism evidence="4 5">
    <name type="scientific">Pleurodeles waltl</name>
    <name type="common">Iberian ribbed newt</name>
    <dbReference type="NCBI Taxonomy" id="8319"/>
    <lineage>
        <taxon>Eukaryota</taxon>
        <taxon>Metazoa</taxon>
        <taxon>Chordata</taxon>
        <taxon>Craniata</taxon>
        <taxon>Vertebrata</taxon>
        <taxon>Euteleostomi</taxon>
        <taxon>Amphibia</taxon>
        <taxon>Batrachia</taxon>
        <taxon>Caudata</taxon>
        <taxon>Salamandroidea</taxon>
        <taxon>Salamandridae</taxon>
        <taxon>Pleurodelinae</taxon>
        <taxon>Pleurodeles</taxon>
    </lineage>
</organism>
<dbReference type="EMBL" id="JANPWB010000015">
    <property type="protein sequence ID" value="KAJ1091504.1"/>
    <property type="molecule type" value="Genomic_DNA"/>
</dbReference>
<dbReference type="Gene3D" id="3.30.390.150">
    <property type="match status" value="1"/>
</dbReference>
<dbReference type="Pfam" id="PF04089">
    <property type="entry name" value="BRICHOS"/>
    <property type="match status" value="1"/>
</dbReference>
<protein>
    <recommendedName>
        <fullName evidence="3">BRICHOS domain-containing protein</fullName>
    </recommendedName>
</protein>
<evidence type="ECO:0000313" key="4">
    <source>
        <dbReference type="EMBL" id="KAJ1091504.1"/>
    </source>
</evidence>
<keyword evidence="2" id="KW-0732">Signal</keyword>
<accession>A0AAV7LLZ3</accession>
<keyword evidence="1" id="KW-1015">Disulfide bond</keyword>
<name>A0AAV7LLZ3_PLEWA</name>